<gene>
    <name evidence="1" type="ORF">CGI_10009446</name>
</gene>
<reference evidence="1" key="1">
    <citation type="journal article" date="2012" name="Nature">
        <title>The oyster genome reveals stress adaptation and complexity of shell formation.</title>
        <authorList>
            <person name="Zhang G."/>
            <person name="Fang X."/>
            <person name="Guo X."/>
            <person name="Li L."/>
            <person name="Luo R."/>
            <person name="Xu F."/>
            <person name="Yang P."/>
            <person name="Zhang L."/>
            <person name="Wang X."/>
            <person name="Qi H."/>
            <person name="Xiong Z."/>
            <person name="Que H."/>
            <person name="Xie Y."/>
            <person name="Holland P.W."/>
            <person name="Paps J."/>
            <person name="Zhu Y."/>
            <person name="Wu F."/>
            <person name="Chen Y."/>
            <person name="Wang J."/>
            <person name="Peng C."/>
            <person name="Meng J."/>
            <person name="Yang L."/>
            <person name="Liu J."/>
            <person name="Wen B."/>
            <person name="Zhang N."/>
            <person name="Huang Z."/>
            <person name="Zhu Q."/>
            <person name="Feng Y."/>
            <person name="Mount A."/>
            <person name="Hedgecock D."/>
            <person name="Xu Z."/>
            <person name="Liu Y."/>
            <person name="Domazet-Loso T."/>
            <person name="Du Y."/>
            <person name="Sun X."/>
            <person name="Zhang S."/>
            <person name="Liu B."/>
            <person name="Cheng P."/>
            <person name="Jiang X."/>
            <person name="Li J."/>
            <person name="Fan D."/>
            <person name="Wang W."/>
            <person name="Fu W."/>
            <person name="Wang T."/>
            <person name="Wang B."/>
            <person name="Zhang J."/>
            <person name="Peng Z."/>
            <person name="Li Y."/>
            <person name="Li N."/>
            <person name="Wang J."/>
            <person name="Chen M."/>
            <person name="He Y."/>
            <person name="Tan F."/>
            <person name="Song X."/>
            <person name="Zheng Q."/>
            <person name="Huang R."/>
            <person name="Yang H."/>
            <person name="Du X."/>
            <person name="Chen L."/>
            <person name="Yang M."/>
            <person name="Gaffney P.M."/>
            <person name="Wang S."/>
            <person name="Luo L."/>
            <person name="She Z."/>
            <person name="Ming Y."/>
            <person name="Huang W."/>
            <person name="Zhang S."/>
            <person name="Huang B."/>
            <person name="Zhang Y."/>
            <person name="Qu T."/>
            <person name="Ni P."/>
            <person name="Miao G."/>
            <person name="Wang J."/>
            <person name="Wang Q."/>
            <person name="Steinberg C.E."/>
            <person name="Wang H."/>
            <person name="Li N."/>
            <person name="Qian L."/>
            <person name="Zhang G."/>
            <person name="Li Y."/>
            <person name="Yang H."/>
            <person name="Liu X."/>
            <person name="Wang J."/>
            <person name="Yin Y."/>
            <person name="Wang J."/>
        </authorList>
    </citation>
    <scope>NUCLEOTIDE SEQUENCE [LARGE SCALE GENOMIC DNA]</scope>
    <source>
        <strain evidence="1">05x7-T-G4-1.051#20</strain>
    </source>
</reference>
<dbReference type="InParanoid" id="K1PJX6"/>
<evidence type="ECO:0000313" key="1">
    <source>
        <dbReference type="EMBL" id="EKC19179.1"/>
    </source>
</evidence>
<dbReference type="HOGENOM" id="CLU_3089293_0_0_1"/>
<sequence>MHVLQHNREHLHLDELISEGSLAPGQDSAVFCVTRFGMLRGVFSLLYNCPIV</sequence>
<protein>
    <submittedName>
        <fullName evidence="1">Uncharacterized protein</fullName>
    </submittedName>
</protein>
<organism evidence="1">
    <name type="scientific">Magallana gigas</name>
    <name type="common">Pacific oyster</name>
    <name type="synonym">Crassostrea gigas</name>
    <dbReference type="NCBI Taxonomy" id="29159"/>
    <lineage>
        <taxon>Eukaryota</taxon>
        <taxon>Metazoa</taxon>
        <taxon>Spiralia</taxon>
        <taxon>Lophotrochozoa</taxon>
        <taxon>Mollusca</taxon>
        <taxon>Bivalvia</taxon>
        <taxon>Autobranchia</taxon>
        <taxon>Pteriomorphia</taxon>
        <taxon>Ostreida</taxon>
        <taxon>Ostreoidea</taxon>
        <taxon>Ostreidae</taxon>
        <taxon>Magallana</taxon>
    </lineage>
</organism>
<name>K1PJX6_MAGGI</name>
<dbReference type="EMBL" id="JH818856">
    <property type="protein sequence ID" value="EKC19179.1"/>
    <property type="molecule type" value="Genomic_DNA"/>
</dbReference>
<dbReference type="AlphaFoldDB" id="K1PJX6"/>
<accession>K1PJX6</accession>
<proteinExistence type="predicted"/>